<dbReference type="CDD" id="cd04481">
    <property type="entry name" value="RPA1_DBD_B_like"/>
    <property type="match status" value="1"/>
</dbReference>
<dbReference type="InterPro" id="IPR012340">
    <property type="entry name" value="NA-bd_OB-fold"/>
</dbReference>
<dbReference type="InterPro" id="IPR013955">
    <property type="entry name" value="Rep_factor-A_C"/>
</dbReference>
<evidence type="ECO:0000313" key="3">
    <source>
        <dbReference type="Proteomes" id="UP001567538"/>
    </source>
</evidence>
<dbReference type="PANTHER" id="PTHR47165">
    <property type="entry name" value="OS03G0429900 PROTEIN"/>
    <property type="match status" value="1"/>
</dbReference>
<dbReference type="Proteomes" id="UP001567538">
    <property type="component" value="Unassembled WGS sequence"/>
</dbReference>
<dbReference type="Gene3D" id="2.40.50.140">
    <property type="entry name" value="Nucleic acid-binding proteins"/>
    <property type="match status" value="2"/>
</dbReference>
<proteinExistence type="predicted"/>
<protein>
    <recommendedName>
        <fullName evidence="1">Replication factor A C-terminal domain-containing protein</fullName>
    </recommendedName>
</protein>
<comment type="caution">
    <text evidence="2">The sequence shown here is derived from an EMBL/GenBank/DDBJ whole genome shotgun (WGS) entry which is preliminary data.</text>
</comment>
<organism evidence="2 3">
    <name type="scientific">Salvia divinorum</name>
    <name type="common">Maria pastora</name>
    <name type="synonym">Diviner's sage</name>
    <dbReference type="NCBI Taxonomy" id="28513"/>
    <lineage>
        <taxon>Eukaryota</taxon>
        <taxon>Viridiplantae</taxon>
        <taxon>Streptophyta</taxon>
        <taxon>Embryophyta</taxon>
        <taxon>Tracheophyta</taxon>
        <taxon>Spermatophyta</taxon>
        <taxon>Magnoliopsida</taxon>
        <taxon>eudicotyledons</taxon>
        <taxon>Gunneridae</taxon>
        <taxon>Pentapetalae</taxon>
        <taxon>asterids</taxon>
        <taxon>lamiids</taxon>
        <taxon>Lamiales</taxon>
        <taxon>Lamiaceae</taxon>
        <taxon>Nepetoideae</taxon>
        <taxon>Mentheae</taxon>
        <taxon>Salviinae</taxon>
        <taxon>Salvia</taxon>
        <taxon>Salvia subgen. Calosphace</taxon>
    </lineage>
</organism>
<dbReference type="Pfam" id="PF08646">
    <property type="entry name" value="Rep_fac-A_C"/>
    <property type="match status" value="1"/>
</dbReference>
<accession>A0ABD1FYK1</accession>
<reference evidence="2 3" key="1">
    <citation type="submission" date="2024-06" db="EMBL/GenBank/DDBJ databases">
        <title>A chromosome level genome sequence of Diviner's sage (Salvia divinorum).</title>
        <authorList>
            <person name="Ford S.A."/>
            <person name="Ro D.-K."/>
            <person name="Ness R.W."/>
            <person name="Phillips M.A."/>
        </authorList>
    </citation>
    <scope>NUCLEOTIDE SEQUENCE [LARGE SCALE GENOMIC DNA]</scope>
    <source>
        <strain evidence="2">SAF-2024a</strain>
        <tissue evidence="2">Leaf</tissue>
    </source>
</reference>
<dbReference type="EMBL" id="JBEAFC010000011">
    <property type="protein sequence ID" value="KAL1535803.1"/>
    <property type="molecule type" value="Genomic_DNA"/>
</dbReference>
<dbReference type="SUPFAM" id="SSF50249">
    <property type="entry name" value="Nucleic acid-binding proteins"/>
    <property type="match status" value="2"/>
</dbReference>
<evidence type="ECO:0000313" key="2">
    <source>
        <dbReference type="EMBL" id="KAL1535803.1"/>
    </source>
</evidence>
<name>A0ABD1FYK1_SALDI</name>
<sequence>MNISDIANLSEVESCPLFDVVGVVKGCSKVVDDPRSKLLELALEDENHVVMRCALWGENVDSFLSQRDSQMIVPIVLVQFCKASKFNGQIRCGTVYNASKVCLNKDISVINQFRQRIMSDDSFSLGLPTSLKYDKPMIMDESFSFESIKCIDSLFCLEEGTYWICARVESASCYGEWFYICCQKCGKKVEKTCNEFHCTGCSKFDGSGFMRYMLKFEVFDGTSTAELVLWDKECGQILKKKASELDCVQVISPNNVPKEIEDCVVGKIFLFKVALRNEDEFLHLKPYNVKKVVTDVALIEKYSVNLVANLEASKTATTYEDMYLNECNSLSQIVDLGSDVDSLKVFGDKFLSPSSSGVKNCLVVNLDDVSMNGGMKENVVMDLDVPSTNCVMKDDLVINLDVFPDVCPSVERKKSGMLKKEENETTPGIKRKLVGDFEGCVKDSKNKKLVAVKLEPTD</sequence>
<keyword evidence="3" id="KW-1185">Reference proteome</keyword>
<evidence type="ECO:0000259" key="1">
    <source>
        <dbReference type="Pfam" id="PF08646"/>
    </source>
</evidence>
<gene>
    <name evidence="2" type="ORF">AAHA92_28539</name>
</gene>
<dbReference type="AlphaFoldDB" id="A0ABD1FYK1"/>
<dbReference type="PANTHER" id="PTHR47165:SF4">
    <property type="entry name" value="OS03G0429900 PROTEIN"/>
    <property type="match status" value="1"/>
</dbReference>
<feature type="domain" description="Replication factor A C-terminal" evidence="1">
    <location>
        <begin position="177"/>
        <end position="278"/>
    </location>
</feature>